<accession>A0A5J4ZT28</accession>
<organism evidence="3 4">
    <name type="scientific">Nyssa sinensis</name>
    <dbReference type="NCBI Taxonomy" id="561372"/>
    <lineage>
        <taxon>Eukaryota</taxon>
        <taxon>Viridiplantae</taxon>
        <taxon>Streptophyta</taxon>
        <taxon>Embryophyta</taxon>
        <taxon>Tracheophyta</taxon>
        <taxon>Spermatophyta</taxon>
        <taxon>Magnoliopsida</taxon>
        <taxon>eudicotyledons</taxon>
        <taxon>Gunneridae</taxon>
        <taxon>Pentapetalae</taxon>
        <taxon>asterids</taxon>
        <taxon>Cornales</taxon>
        <taxon>Nyssaceae</taxon>
        <taxon>Nyssa</taxon>
    </lineage>
</organism>
<reference evidence="3 4" key="1">
    <citation type="submission" date="2019-09" db="EMBL/GenBank/DDBJ databases">
        <title>A chromosome-level genome assembly of the Chinese tupelo Nyssa sinensis.</title>
        <authorList>
            <person name="Yang X."/>
            <person name="Kang M."/>
            <person name="Yang Y."/>
            <person name="Xiong H."/>
            <person name="Wang M."/>
            <person name="Zhang Z."/>
            <person name="Wang Z."/>
            <person name="Wu H."/>
            <person name="Ma T."/>
            <person name="Liu J."/>
            <person name="Xi Z."/>
        </authorList>
    </citation>
    <scope>NUCLEOTIDE SEQUENCE [LARGE SCALE GENOMIC DNA]</scope>
    <source>
        <strain evidence="3">J267</strain>
        <tissue evidence="3">Leaf</tissue>
    </source>
</reference>
<dbReference type="Gene3D" id="3.40.50.1460">
    <property type="match status" value="1"/>
</dbReference>
<dbReference type="InterPro" id="IPR046427">
    <property type="entry name" value="Legumain_prodom_sf"/>
</dbReference>
<evidence type="ECO:0000256" key="1">
    <source>
        <dbReference type="ARBA" id="ARBA00009941"/>
    </source>
</evidence>
<evidence type="ECO:0000313" key="3">
    <source>
        <dbReference type="EMBL" id="KAA8521895.1"/>
    </source>
</evidence>
<keyword evidence="4" id="KW-1185">Reference proteome</keyword>
<dbReference type="Gene3D" id="1.10.132.130">
    <property type="match status" value="1"/>
</dbReference>
<protein>
    <recommendedName>
        <fullName evidence="2">Legumain prodomain domain-containing protein</fullName>
    </recommendedName>
</protein>
<dbReference type="GO" id="GO:0005773">
    <property type="term" value="C:vacuole"/>
    <property type="evidence" value="ECO:0007669"/>
    <property type="project" value="GOC"/>
</dbReference>
<evidence type="ECO:0000313" key="4">
    <source>
        <dbReference type="Proteomes" id="UP000325577"/>
    </source>
</evidence>
<dbReference type="InterPro" id="IPR001096">
    <property type="entry name" value="Peptidase_C13"/>
</dbReference>
<dbReference type="GO" id="GO:0006624">
    <property type="term" value="P:vacuolar protein processing"/>
    <property type="evidence" value="ECO:0007669"/>
    <property type="project" value="TreeGrafter"/>
</dbReference>
<dbReference type="CDD" id="cd21115">
    <property type="entry name" value="legumain_C"/>
    <property type="match status" value="1"/>
</dbReference>
<comment type="similarity">
    <text evidence="1">Belongs to the peptidase C13 family.</text>
</comment>
<proteinExistence type="inferred from homology"/>
<name>A0A5J4ZT28_9ASTE</name>
<dbReference type="EMBL" id="CM018048">
    <property type="protein sequence ID" value="KAA8521895.1"/>
    <property type="molecule type" value="Genomic_DNA"/>
</dbReference>
<feature type="domain" description="Legumain prodomain" evidence="2">
    <location>
        <begin position="453"/>
        <end position="549"/>
    </location>
</feature>
<dbReference type="GO" id="GO:0051603">
    <property type="term" value="P:proteolysis involved in protein catabolic process"/>
    <property type="evidence" value="ECO:0007669"/>
    <property type="project" value="TreeGrafter"/>
</dbReference>
<sequence>MYYDGSDESQIFELCYKATHIKQSGRPIPLYFTKLKSIWQELDKRRPIKMICAADIKVRQEELVKDCVYDFLAGLDDRFDKVCSDLLRMKPLPGLGESFAYVRREAQRQTTMLGLGGDVGDPSVAMVSKALAIITPRIPRPSVIENKDALHCKFCNGNRHTEDTCFKKHGFPEWNLERRKQLKAEWAARRPGHAKTADAGVGVASVAASEFGDITPVSGNTGLVLSLVSQLSLSDSSEDASNLKTVLIVFDVHDPGMPNMPFLFGKDLIEVLKKKHASGSYKEMVIYVEACESGSVFEGMMPDDLNIYVTTASNAEESSWGTYCPGMEPAPPPEYITCLGDLYSVSWMEDSETHNLQKETIEQQYQAVKDRTSNYNTYNAGSHVMEYGNKSIKAERVYLYQGFDPATENLPPDNFHLDTHMDVVNQRDADLLFLWQWYKKSKDGSEKKKEILQQIKETMMHRVHLDGSMDMIGVLLFGLEKGSSTLGSVRASGLPIVDDWECLKSMVRLFESHCGSLTQYGMKHMRAFANICNNGVSQAAMEDACMAACSGHISRQWNPSKQGYSA</sequence>
<dbReference type="InterPro" id="IPR048501">
    <property type="entry name" value="Legum_prodom"/>
</dbReference>
<dbReference type="FunFam" id="1.10.132.130:FF:000001">
    <property type="entry name" value="Vacuolar-processing enzyme beta-isozyme"/>
    <property type="match status" value="1"/>
</dbReference>
<dbReference type="OrthoDB" id="751760at2759"/>
<gene>
    <name evidence="3" type="ORF">F0562_012791</name>
</gene>
<dbReference type="Proteomes" id="UP000325577">
    <property type="component" value="Linkage Group LG5"/>
</dbReference>
<evidence type="ECO:0000259" key="2">
    <source>
        <dbReference type="Pfam" id="PF20985"/>
    </source>
</evidence>
<dbReference type="GO" id="GO:0004197">
    <property type="term" value="F:cysteine-type endopeptidase activity"/>
    <property type="evidence" value="ECO:0007669"/>
    <property type="project" value="TreeGrafter"/>
</dbReference>
<dbReference type="Pfam" id="PF20985">
    <property type="entry name" value="Legum_prodom"/>
    <property type="match status" value="1"/>
</dbReference>
<dbReference type="AlphaFoldDB" id="A0A5J4ZT28"/>
<dbReference type="PANTHER" id="PTHR12000:SF42">
    <property type="entry name" value="LEGUMAIN"/>
    <property type="match status" value="1"/>
</dbReference>
<dbReference type="Pfam" id="PF01650">
    <property type="entry name" value="Peptidase_C13"/>
    <property type="match status" value="1"/>
</dbReference>
<dbReference type="PANTHER" id="PTHR12000">
    <property type="entry name" value="HEMOGLOBINASE FAMILY MEMBER"/>
    <property type="match status" value="1"/>
</dbReference>